<organism evidence="1 2">
    <name type="scientific">Ancylostoma ceylanicum</name>
    <dbReference type="NCBI Taxonomy" id="53326"/>
    <lineage>
        <taxon>Eukaryota</taxon>
        <taxon>Metazoa</taxon>
        <taxon>Ecdysozoa</taxon>
        <taxon>Nematoda</taxon>
        <taxon>Chromadorea</taxon>
        <taxon>Rhabditida</taxon>
        <taxon>Rhabditina</taxon>
        <taxon>Rhabditomorpha</taxon>
        <taxon>Strongyloidea</taxon>
        <taxon>Ancylostomatidae</taxon>
        <taxon>Ancylostomatinae</taxon>
        <taxon>Ancylostoma</taxon>
    </lineage>
</organism>
<dbReference type="Proteomes" id="UP000024635">
    <property type="component" value="Unassembled WGS sequence"/>
</dbReference>
<proteinExistence type="predicted"/>
<name>A0A016RZC6_9BILA</name>
<dbReference type="AlphaFoldDB" id="A0A016RZC6"/>
<comment type="caution">
    <text evidence="1">The sequence shown here is derived from an EMBL/GenBank/DDBJ whole genome shotgun (WGS) entry which is preliminary data.</text>
</comment>
<sequence length="80" mass="9253">MFRWSSSSYHGSRRVSQNNWRIVYHSSLSSNLEDGSNAVIKVRWRPKVGRRLETGKASSMHEVCLLAPGTEENIMQRVYQ</sequence>
<accession>A0A016RZC6</accession>
<reference evidence="2" key="1">
    <citation type="journal article" date="2015" name="Nat. Genet.">
        <title>The genome and transcriptome of the zoonotic hookworm Ancylostoma ceylanicum identify infection-specific gene families.</title>
        <authorList>
            <person name="Schwarz E.M."/>
            <person name="Hu Y."/>
            <person name="Antoshechkin I."/>
            <person name="Miller M.M."/>
            <person name="Sternberg P.W."/>
            <person name="Aroian R.V."/>
        </authorList>
    </citation>
    <scope>NUCLEOTIDE SEQUENCE</scope>
    <source>
        <strain evidence="2">HY135</strain>
    </source>
</reference>
<evidence type="ECO:0000313" key="1">
    <source>
        <dbReference type="EMBL" id="EYB83611.1"/>
    </source>
</evidence>
<keyword evidence="2" id="KW-1185">Reference proteome</keyword>
<evidence type="ECO:0000313" key="2">
    <source>
        <dbReference type="Proteomes" id="UP000024635"/>
    </source>
</evidence>
<dbReference type="EMBL" id="JARK01001668">
    <property type="protein sequence ID" value="EYB83611.1"/>
    <property type="molecule type" value="Genomic_DNA"/>
</dbReference>
<gene>
    <name evidence="1" type="primary">Acey_s0332.g2756</name>
    <name evidence="1" type="ORF">Y032_0332g2756</name>
</gene>
<protein>
    <submittedName>
        <fullName evidence="1">Uncharacterized protein</fullName>
    </submittedName>
</protein>